<comment type="function">
    <text evidence="2">An aminoacyl-tRNA editing enzyme that deacylates mischarged D-aminoacyl-tRNAs. Also deacylates mischarged glycyl-tRNA(Ala), protecting cells against glycine mischarging by AlaRS. Acts via tRNA-based rather than protein-based catalysis; rejects L-amino acids rather than detecting D-amino acids in the active site. By recycling D-aminoacyl-tRNA to D-amino acids and free tRNA molecules, this enzyme counteracts the toxicity associated with the formation of D-aminoacyl-tRNA entities in vivo and helps enforce protein L-homochirality.</text>
</comment>
<name>G3BMH7_9BACT</name>
<sequence length="151" mass="16980">MRAVIQRVSKALVRVEGKEIAQISRGILVLLGVKKNDTPKEAELLAKRTVNLRIFSDKVGKMNLSLLDIKGQVLVVSQFTLYGNCRKGRRPSFIEAALPEDADSLYQYYVQCLKKENVAVETGQFQAMMQVEIINEGPVTIILDTDDLQKR</sequence>
<comment type="subunit">
    <text evidence="2">Homodimer.</text>
</comment>
<comment type="similarity">
    <text evidence="1 2">Belongs to the DTD family.</text>
</comment>
<dbReference type="Gene3D" id="3.50.80.10">
    <property type="entry name" value="D-tyrosyl-tRNA(Tyr) deacylase"/>
    <property type="match status" value="1"/>
</dbReference>
<reference evidence="3" key="1">
    <citation type="submission" date="2009-11" db="EMBL/GenBank/DDBJ databases">
        <title>Microbial diversity profiles of fluids from low-temperature petroleum reservoirs with and without exogenous water perturbation.</title>
        <authorList>
            <person name="Pham V.D."/>
            <person name="Hnatow L.L."/>
            <person name="Zhang S."/>
            <person name="Fallon R.D."/>
            <person name="DeLong E.F."/>
            <person name="Keeler S.J."/>
        </authorList>
    </citation>
    <scope>NUCLEOTIDE SEQUENCE</scope>
</reference>
<dbReference type="NCBIfam" id="TIGR00256">
    <property type="entry name" value="D-aminoacyl-tRNA deacylase"/>
    <property type="match status" value="1"/>
</dbReference>
<dbReference type="GO" id="GO:0043908">
    <property type="term" value="F:Ser(Gly)-tRNA(Ala) hydrolase activity"/>
    <property type="evidence" value="ECO:0007669"/>
    <property type="project" value="UniProtKB-UniRule"/>
</dbReference>
<evidence type="ECO:0000256" key="2">
    <source>
        <dbReference type="HAMAP-Rule" id="MF_00518"/>
    </source>
</evidence>
<accession>G3BMH7</accession>
<dbReference type="GO" id="GO:0106026">
    <property type="term" value="F:Gly-tRNA(Ala) deacylase activity"/>
    <property type="evidence" value="ECO:0007669"/>
    <property type="project" value="UniProtKB-UniRule"/>
</dbReference>
<dbReference type="SUPFAM" id="SSF69500">
    <property type="entry name" value="DTD-like"/>
    <property type="match status" value="1"/>
</dbReference>
<dbReference type="InterPro" id="IPR023509">
    <property type="entry name" value="DTD-like_sf"/>
</dbReference>
<comment type="subcellular location">
    <subcellularLocation>
        <location evidence="2">Cytoplasm</location>
    </subcellularLocation>
</comment>
<dbReference type="AlphaFoldDB" id="G3BMH7"/>
<dbReference type="FunFam" id="3.50.80.10:FF:000001">
    <property type="entry name" value="D-aminoacyl-tRNA deacylase"/>
    <property type="match status" value="1"/>
</dbReference>
<gene>
    <name evidence="2" type="primary">dtd</name>
</gene>
<dbReference type="GO" id="GO:0019478">
    <property type="term" value="P:D-amino acid catabolic process"/>
    <property type="evidence" value="ECO:0007669"/>
    <property type="project" value="UniProtKB-UniRule"/>
</dbReference>
<dbReference type="Pfam" id="PF02580">
    <property type="entry name" value="Tyr_Deacylase"/>
    <property type="match status" value="1"/>
</dbReference>
<proteinExistence type="inferred from homology"/>
<comment type="catalytic activity">
    <reaction evidence="2">
        <text>a D-aminoacyl-tRNA + H2O = a tRNA + a D-alpha-amino acid + H(+)</text>
        <dbReference type="Rhea" id="RHEA:13953"/>
        <dbReference type="Rhea" id="RHEA-COMP:10123"/>
        <dbReference type="Rhea" id="RHEA-COMP:10124"/>
        <dbReference type="ChEBI" id="CHEBI:15377"/>
        <dbReference type="ChEBI" id="CHEBI:15378"/>
        <dbReference type="ChEBI" id="CHEBI:59871"/>
        <dbReference type="ChEBI" id="CHEBI:78442"/>
        <dbReference type="ChEBI" id="CHEBI:79333"/>
        <dbReference type="EC" id="3.1.1.96"/>
    </reaction>
</comment>
<dbReference type="GO" id="GO:0051500">
    <property type="term" value="F:D-tyrosyl-tRNA(Tyr) deacylase activity"/>
    <property type="evidence" value="ECO:0007669"/>
    <property type="project" value="TreeGrafter"/>
</dbReference>
<evidence type="ECO:0000313" key="3">
    <source>
        <dbReference type="EMBL" id="ADM94942.1"/>
    </source>
</evidence>
<protein>
    <recommendedName>
        <fullName evidence="2">D-aminoacyl-tRNA deacylase</fullName>
        <shortName evidence="2">DTD</shortName>
        <ecNumber evidence="2">3.1.1.96</ecNumber>
    </recommendedName>
    <alternativeName>
        <fullName evidence="2">Gly-tRNA(Ala) deacylase</fullName>
        <ecNumber evidence="2">3.1.1.-</ecNumber>
    </alternativeName>
</protein>
<feature type="short sequence motif" description="Gly-cisPro motif, important for rejection of L-amino acids" evidence="2">
    <location>
        <begin position="137"/>
        <end position="138"/>
    </location>
</feature>
<dbReference type="GO" id="GO:0000049">
    <property type="term" value="F:tRNA binding"/>
    <property type="evidence" value="ECO:0007669"/>
    <property type="project" value="UniProtKB-UniRule"/>
</dbReference>
<dbReference type="CDD" id="cd00563">
    <property type="entry name" value="Dtyr_deacylase"/>
    <property type="match status" value="1"/>
</dbReference>
<keyword evidence="2" id="KW-0820">tRNA-binding</keyword>
<organism evidence="3">
    <name type="scientific">uncultured Atribacterota bacterium</name>
    <dbReference type="NCBI Taxonomy" id="263865"/>
    <lineage>
        <taxon>Bacteria</taxon>
        <taxon>Pseudomonadati</taxon>
        <taxon>Atribacterota</taxon>
        <taxon>environmental samples</taxon>
    </lineage>
</organism>
<keyword evidence="2" id="KW-0694">RNA-binding</keyword>
<dbReference type="GO" id="GO:0005737">
    <property type="term" value="C:cytoplasm"/>
    <property type="evidence" value="ECO:0007669"/>
    <property type="project" value="UniProtKB-SubCell"/>
</dbReference>
<dbReference type="EC" id="3.1.1.96" evidence="2"/>
<keyword evidence="2" id="KW-0378">Hydrolase</keyword>
<dbReference type="EC" id="3.1.1.-" evidence="2"/>
<dbReference type="HAMAP" id="MF_00518">
    <property type="entry name" value="Deacylase_Dtd"/>
    <property type="match status" value="1"/>
</dbReference>
<dbReference type="InterPro" id="IPR003732">
    <property type="entry name" value="Daa-tRNA_deacyls_DTD"/>
</dbReference>
<keyword evidence="2" id="KW-0963">Cytoplasm</keyword>
<comment type="catalytic activity">
    <reaction evidence="2">
        <text>glycyl-tRNA(Ala) + H2O = tRNA(Ala) + glycine + H(+)</text>
        <dbReference type="Rhea" id="RHEA:53744"/>
        <dbReference type="Rhea" id="RHEA-COMP:9657"/>
        <dbReference type="Rhea" id="RHEA-COMP:13640"/>
        <dbReference type="ChEBI" id="CHEBI:15377"/>
        <dbReference type="ChEBI" id="CHEBI:15378"/>
        <dbReference type="ChEBI" id="CHEBI:57305"/>
        <dbReference type="ChEBI" id="CHEBI:78442"/>
        <dbReference type="ChEBI" id="CHEBI:78522"/>
    </reaction>
</comment>
<comment type="domain">
    <text evidence="2">A Gly-cisPro motif from one monomer fits into the active site of the other monomer to allow specific chiral rejection of L-amino acids.</text>
</comment>
<evidence type="ECO:0000256" key="1">
    <source>
        <dbReference type="ARBA" id="ARBA00009673"/>
    </source>
</evidence>
<dbReference type="PANTHER" id="PTHR10472:SF5">
    <property type="entry name" value="D-AMINOACYL-TRNA DEACYLASE 1"/>
    <property type="match status" value="1"/>
</dbReference>
<dbReference type="PANTHER" id="PTHR10472">
    <property type="entry name" value="D-TYROSYL-TRNA TYR DEACYLASE"/>
    <property type="match status" value="1"/>
</dbReference>
<dbReference type="EMBL" id="GU180079">
    <property type="protein sequence ID" value="ADM94942.1"/>
    <property type="molecule type" value="Genomic_DNA"/>
</dbReference>